<feature type="transmembrane region" description="Helical" evidence="5">
    <location>
        <begin position="242"/>
        <end position="260"/>
    </location>
</feature>
<feature type="transmembrane region" description="Helical" evidence="5">
    <location>
        <begin position="69"/>
        <end position="91"/>
    </location>
</feature>
<dbReference type="OrthoDB" id="3358017at2759"/>
<dbReference type="Pfam" id="PF04479">
    <property type="entry name" value="RTA1"/>
    <property type="match status" value="1"/>
</dbReference>
<feature type="chain" id="PRO_5022791609" evidence="6">
    <location>
        <begin position="22"/>
        <end position="363"/>
    </location>
</feature>
<keyword evidence="8" id="KW-1185">Reference proteome</keyword>
<feature type="signal peptide" evidence="6">
    <location>
        <begin position="1"/>
        <end position="21"/>
    </location>
</feature>
<feature type="transmembrane region" description="Helical" evidence="5">
    <location>
        <begin position="45"/>
        <end position="62"/>
    </location>
</feature>
<dbReference type="InterPro" id="IPR007568">
    <property type="entry name" value="RTA1"/>
</dbReference>
<evidence type="ECO:0000256" key="5">
    <source>
        <dbReference type="SAM" id="Phobius"/>
    </source>
</evidence>
<dbReference type="PANTHER" id="PTHR31465">
    <property type="entry name" value="PROTEIN RTA1-RELATED"/>
    <property type="match status" value="1"/>
</dbReference>
<keyword evidence="3 5" id="KW-1133">Transmembrane helix</keyword>
<feature type="transmembrane region" description="Helical" evidence="5">
    <location>
        <begin position="103"/>
        <end position="124"/>
    </location>
</feature>
<name>A0A5C5FQK5_9BASI</name>
<keyword evidence="4 5" id="KW-0472">Membrane</keyword>
<dbReference type="GO" id="GO:0016020">
    <property type="term" value="C:membrane"/>
    <property type="evidence" value="ECO:0007669"/>
    <property type="project" value="UniProtKB-SubCell"/>
</dbReference>
<feature type="transmembrane region" description="Helical" evidence="5">
    <location>
        <begin position="280"/>
        <end position="299"/>
    </location>
</feature>
<feature type="transmembrane region" description="Helical" evidence="5">
    <location>
        <begin position="184"/>
        <end position="208"/>
    </location>
</feature>
<evidence type="ECO:0000256" key="3">
    <source>
        <dbReference type="ARBA" id="ARBA00022989"/>
    </source>
</evidence>
<keyword evidence="6" id="KW-0732">Signal</keyword>
<reference evidence="7 8" key="1">
    <citation type="submission" date="2019-03" db="EMBL/GenBank/DDBJ databases">
        <title>Rhodosporidium diobovatum UCD-FST 08-225 genome sequencing, assembly, and annotation.</title>
        <authorList>
            <person name="Fakankun I.U."/>
            <person name="Fristensky B."/>
            <person name="Levin D.B."/>
        </authorList>
    </citation>
    <scope>NUCLEOTIDE SEQUENCE [LARGE SCALE GENOMIC DNA]</scope>
    <source>
        <strain evidence="7 8">UCD-FST 08-225</strain>
    </source>
</reference>
<comment type="subcellular location">
    <subcellularLocation>
        <location evidence="1">Membrane</location>
        <topology evidence="1">Multi-pass membrane protein</topology>
    </subcellularLocation>
</comment>
<evidence type="ECO:0000313" key="7">
    <source>
        <dbReference type="EMBL" id="TNY19148.1"/>
    </source>
</evidence>
<keyword evidence="2 5" id="KW-0812">Transmembrane</keyword>
<organism evidence="7 8">
    <name type="scientific">Rhodotorula diobovata</name>
    <dbReference type="NCBI Taxonomy" id="5288"/>
    <lineage>
        <taxon>Eukaryota</taxon>
        <taxon>Fungi</taxon>
        <taxon>Dikarya</taxon>
        <taxon>Basidiomycota</taxon>
        <taxon>Pucciniomycotina</taxon>
        <taxon>Microbotryomycetes</taxon>
        <taxon>Sporidiobolales</taxon>
        <taxon>Sporidiobolaceae</taxon>
        <taxon>Rhodotorula</taxon>
    </lineage>
</organism>
<gene>
    <name evidence="7" type="ORF">DMC30DRAFT_16816</name>
</gene>
<dbReference type="AlphaFoldDB" id="A0A5C5FQK5"/>
<evidence type="ECO:0000256" key="2">
    <source>
        <dbReference type="ARBA" id="ARBA00022692"/>
    </source>
</evidence>
<feature type="transmembrane region" description="Helical" evidence="5">
    <location>
        <begin position="145"/>
        <end position="164"/>
    </location>
</feature>
<evidence type="ECO:0000256" key="4">
    <source>
        <dbReference type="ARBA" id="ARBA00023136"/>
    </source>
</evidence>
<evidence type="ECO:0000256" key="6">
    <source>
        <dbReference type="SAM" id="SignalP"/>
    </source>
</evidence>
<dbReference type="EMBL" id="SOZI01000106">
    <property type="protein sequence ID" value="TNY19148.1"/>
    <property type="molecule type" value="Genomic_DNA"/>
</dbReference>
<dbReference type="STRING" id="5288.A0A5C5FQK5"/>
<accession>A0A5C5FQK5</accession>
<evidence type="ECO:0000256" key="1">
    <source>
        <dbReference type="ARBA" id="ARBA00004141"/>
    </source>
</evidence>
<proteinExistence type="predicted"/>
<evidence type="ECO:0000313" key="8">
    <source>
        <dbReference type="Proteomes" id="UP000311382"/>
    </source>
</evidence>
<dbReference type="PANTHER" id="PTHR31465:SF1">
    <property type="entry name" value="PROTEIN RTA1-RELATED"/>
    <property type="match status" value="1"/>
</dbReference>
<protein>
    <submittedName>
        <fullName evidence="7">RTA1 like protein-domain-containing protein</fullName>
    </submittedName>
</protein>
<comment type="caution">
    <text evidence="7">The sequence shown here is derived from an EMBL/GenBank/DDBJ whole genome shotgun (WGS) entry which is preliminary data.</text>
</comment>
<dbReference type="Proteomes" id="UP000311382">
    <property type="component" value="Unassembled WGS sequence"/>
</dbReference>
<sequence>MASRSILRLLALSAFCAVALAADSTTDEAEKPPIAGFVPKQGASLAAACLNFLTTCVHWYHFHRSDRPWYLVVLPIGMTCMMGGFLLRFYYASGDNPTQLVWYISFYSLLLLSPCTFLATNYIVLPRLGRAMGDEVASQAFLVPIRFLLRFFVWSDVVTFLVQMSGGGLMASGSESMSSLGTKVMVVGLVAQLLSFSFFTIVLVIFGFRVYREHLPHVYPTHPWRPTRFNPLSAAPVSDWRLLFWVLVINCVCILVRSVFRTIESAQGHDGYLATHEGWFYLLDALPLWIAMTLLAYCWPPRVFDGLTLVDGVSPFSDRHAAFAHGRIPEDREAMVYGNSGDGDRKRYQPDHIKLGAYDPYTR</sequence>